<keyword evidence="3" id="KW-0732">Signal</keyword>
<gene>
    <name evidence="5" type="ORF">SAMN02745716_1988</name>
</gene>
<reference evidence="6" key="1">
    <citation type="submission" date="2016-10" db="EMBL/GenBank/DDBJ databases">
        <authorList>
            <person name="Varghese N."/>
            <person name="Submissions S."/>
        </authorList>
    </citation>
    <scope>NUCLEOTIDE SEQUENCE [LARGE SCALE GENOMIC DNA]</scope>
    <source>
        <strain evidence="6">ATCC 35263</strain>
    </source>
</reference>
<evidence type="ECO:0000256" key="2">
    <source>
        <dbReference type="ARBA" id="ARBA00023008"/>
    </source>
</evidence>
<dbReference type="Pfam" id="PF00127">
    <property type="entry name" value="Copper-bind"/>
    <property type="match status" value="1"/>
</dbReference>
<evidence type="ECO:0000259" key="4">
    <source>
        <dbReference type="Pfam" id="PF00127"/>
    </source>
</evidence>
<evidence type="ECO:0000256" key="3">
    <source>
        <dbReference type="SAM" id="SignalP"/>
    </source>
</evidence>
<dbReference type="AlphaFoldDB" id="A0A1H6FXM5"/>
<dbReference type="RefSeq" id="WP_177169467.1">
    <property type="nucleotide sequence ID" value="NZ_FNWJ01000002.1"/>
</dbReference>
<evidence type="ECO:0000313" key="6">
    <source>
        <dbReference type="Proteomes" id="UP000222056"/>
    </source>
</evidence>
<protein>
    <submittedName>
        <fullName evidence="5">Plastocyanin</fullName>
    </submittedName>
</protein>
<dbReference type="Gene3D" id="2.60.40.420">
    <property type="entry name" value="Cupredoxins - blue copper proteins"/>
    <property type="match status" value="1"/>
</dbReference>
<name>A0A1H6FXM5_THEAL</name>
<dbReference type="Proteomes" id="UP000222056">
    <property type="component" value="Unassembled WGS sequence"/>
</dbReference>
<evidence type="ECO:0000313" key="5">
    <source>
        <dbReference type="EMBL" id="SEH15547.1"/>
    </source>
</evidence>
<feature type="signal peptide" evidence="3">
    <location>
        <begin position="1"/>
        <end position="31"/>
    </location>
</feature>
<dbReference type="InterPro" id="IPR008972">
    <property type="entry name" value="Cupredoxin"/>
</dbReference>
<dbReference type="GO" id="GO:0005507">
    <property type="term" value="F:copper ion binding"/>
    <property type="evidence" value="ECO:0007669"/>
    <property type="project" value="InterPro"/>
</dbReference>
<dbReference type="STRING" id="29539.SAMN02745716_1988"/>
<sequence length="135" mass="14675">MKARRAGFATAGQGRAVRVALAVAAGASALAAVPAIGRERAEAARSRSVTVRVGDYFFKPTALRVGSGTTIVWKWPSTPGDVHDVYLSRGPRGVKRFHSQLAASDYTYKRRLTVRGTYTVVCTLHPQMKMKITVR</sequence>
<proteinExistence type="predicted"/>
<accession>A0A1H6FXM5</accession>
<evidence type="ECO:0000256" key="1">
    <source>
        <dbReference type="ARBA" id="ARBA00022723"/>
    </source>
</evidence>
<dbReference type="GO" id="GO:0009055">
    <property type="term" value="F:electron transfer activity"/>
    <property type="evidence" value="ECO:0007669"/>
    <property type="project" value="InterPro"/>
</dbReference>
<dbReference type="SUPFAM" id="SSF49503">
    <property type="entry name" value="Cupredoxins"/>
    <property type="match status" value="1"/>
</dbReference>
<feature type="domain" description="Blue (type 1) copper" evidence="4">
    <location>
        <begin position="48"/>
        <end position="134"/>
    </location>
</feature>
<keyword evidence="2" id="KW-0186">Copper</keyword>
<keyword evidence="1" id="KW-0479">Metal-binding</keyword>
<organism evidence="5 6">
    <name type="scientific">Thermoleophilum album</name>
    <dbReference type="NCBI Taxonomy" id="29539"/>
    <lineage>
        <taxon>Bacteria</taxon>
        <taxon>Bacillati</taxon>
        <taxon>Actinomycetota</taxon>
        <taxon>Thermoleophilia</taxon>
        <taxon>Thermoleophilales</taxon>
        <taxon>Thermoleophilaceae</taxon>
        <taxon>Thermoleophilum</taxon>
    </lineage>
</organism>
<dbReference type="InterPro" id="IPR000923">
    <property type="entry name" value="BlueCu_1"/>
</dbReference>
<dbReference type="EMBL" id="FNWJ01000002">
    <property type="protein sequence ID" value="SEH15547.1"/>
    <property type="molecule type" value="Genomic_DNA"/>
</dbReference>
<keyword evidence="6" id="KW-1185">Reference proteome</keyword>
<feature type="chain" id="PRO_5039440707" evidence="3">
    <location>
        <begin position="32"/>
        <end position="135"/>
    </location>
</feature>